<dbReference type="RefSeq" id="WP_130167940.1">
    <property type="nucleotide sequence ID" value="NZ_SGSQ01000001.1"/>
</dbReference>
<evidence type="ECO:0008006" key="4">
    <source>
        <dbReference type="Google" id="ProtNLM"/>
    </source>
</evidence>
<organism evidence="2 3">
    <name type="scientific">Acinetobacter wuhouensis</name>
    <dbReference type="NCBI Taxonomy" id="1879050"/>
    <lineage>
        <taxon>Bacteria</taxon>
        <taxon>Pseudomonadati</taxon>
        <taxon>Pseudomonadota</taxon>
        <taxon>Gammaproteobacteria</taxon>
        <taxon>Moraxellales</taxon>
        <taxon>Moraxellaceae</taxon>
        <taxon>Acinetobacter</taxon>
    </lineage>
</organism>
<feature type="chain" id="PRO_5020906967" description="Lipoprotein" evidence="1">
    <location>
        <begin position="21"/>
        <end position="142"/>
    </location>
</feature>
<gene>
    <name evidence="2" type="ORF">EXU28_00345</name>
</gene>
<evidence type="ECO:0000313" key="2">
    <source>
        <dbReference type="EMBL" id="RZG49286.1"/>
    </source>
</evidence>
<name>A0A4Q7ANV5_9GAMM</name>
<dbReference type="EMBL" id="SGSQ01000001">
    <property type="protein sequence ID" value="RZG49286.1"/>
    <property type="molecule type" value="Genomic_DNA"/>
</dbReference>
<sequence length="142" mass="16846">MKKIKLFFMLCVFFQLCSCAEKSLINSSEVDVNKSEDEYNLVKESVYEKKSTLPIKVDNYTTWVDFNLVDNKLIYVYRISSETISEKQKLEMKKYYYSKPKIEEICSSINVLSNLDLVYIYKYINLKDQELVSIDFDKNMCI</sequence>
<dbReference type="AlphaFoldDB" id="A0A4Q7ANV5"/>
<accession>A0A4Q7ANV5</accession>
<feature type="signal peptide" evidence="1">
    <location>
        <begin position="1"/>
        <end position="20"/>
    </location>
</feature>
<dbReference type="Proteomes" id="UP000293863">
    <property type="component" value="Unassembled WGS sequence"/>
</dbReference>
<protein>
    <recommendedName>
        <fullName evidence="4">Lipoprotein</fullName>
    </recommendedName>
</protein>
<evidence type="ECO:0000256" key="1">
    <source>
        <dbReference type="SAM" id="SignalP"/>
    </source>
</evidence>
<keyword evidence="3" id="KW-1185">Reference proteome</keyword>
<proteinExistence type="predicted"/>
<evidence type="ECO:0000313" key="3">
    <source>
        <dbReference type="Proteomes" id="UP000293863"/>
    </source>
</evidence>
<reference evidence="2 3" key="1">
    <citation type="submission" date="2019-02" db="EMBL/GenBank/DDBJ databases">
        <title>The Batch Genome Submission of Acinetobacter spp. strains.</title>
        <authorList>
            <person name="Qin J."/>
            <person name="Hu Y."/>
            <person name="Ye H."/>
            <person name="Wei L."/>
            <person name="Feng Y."/>
            <person name="Zong Z."/>
        </authorList>
    </citation>
    <scope>NUCLEOTIDE SEQUENCE [LARGE SCALE GENOMIC DNA]</scope>
    <source>
        <strain evidence="2 3">WCHAW060049</strain>
    </source>
</reference>
<keyword evidence="1" id="KW-0732">Signal</keyword>
<comment type="caution">
    <text evidence="2">The sequence shown here is derived from an EMBL/GenBank/DDBJ whole genome shotgun (WGS) entry which is preliminary data.</text>
</comment>